<protein>
    <submittedName>
        <fullName evidence="9">Aldo-keto reductase family 1 member B1-like</fullName>
    </submittedName>
</protein>
<organism evidence="8 9">
    <name type="scientific">Frankliniella occidentalis</name>
    <name type="common">Western flower thrips</name>
    <name type="synonym">Euthrips occidentalis</name>
    <dbReference type="NCBI Taxonomy" id="133901"/>
    <lineage>
        <taxon>Eukaryota</taxon>
        <taxon>Metazoa</taxon>
        <taxon>Ecdysozoa</taxon>
        <taxon>Arthropoda</taxon>
        <taxon>Hexapoda</taxon>
        <taxon>Insecta</taxon>
        <taxon>Pterygota</taxon>
        <taxon>Neoptera</taxon>
        <taxon>Paraneoptera</taxon>
        <taxon>Thysanoptera</taxon>
        <taxon>Terebrantia</taxon>
        <taxon>Thripoidea</taxon>
        <taxon>Thripidae</taxon>
        <taxon>Frankliniella</taxon>
    </lineage>
</organism>
<dbReference type="PROSITE" id="PS00062">
    <property type="entry name" value="ALDOKETO_REDUCTASE_2"/>
    <property type="match status" value="1"/>
</dbReference>
<feature type="active site" description="Proton donor" evidence="4">
    <location>
        <position position="63"/>
    </location>
</feature>
<dbReference type="Gene3D" id="3.20.20.100">
    <property type="entry name" value="NADP-dependent oxidoreductase domain"/>
    <property type="match status" value="1"/>
</dbReference>
<dbReference type="InterPro" id="IPR023210">
    <property type="entry name" value="NADP_OxRdtase_dom"/>
</dbReference>
<keyword evidence="8" id="KW-1185">Reference proteome</keyword>
<keyword evidence="2" id="KW-0521">NADP</keyword>
<dbReference type="AlphaFoldDB" id="A0A6J1TAI7"/>
<sequence>MPAPRPAPKVALNDGTQMPVIGLGTYQGNPLGKRLDSHVGQVQQAVMDALDIGYRHIDGALLYQNEEEVGAAVRAKIAQGVVKREDVFVCTKLWNNSHHPDAVERTCRKSLSNLGLDYIDLYLMHWPTAFKDGDDLTPKGPDGKVLFSSVDILDTWRAMEQLVRQGLVRSIGVSNFNAAQLRRLMDNCDIKPVVNQIECHPYLSQKPLLELCQQLGVRVVAYSPFGSPESDWSLGKVDRLLDDRTIAEVGKKHDKTPGQVILRYLVQRGAVPIPKSVTKSRIQENFNIFDFELSAQDMSILEALNKDRRMCPFLEGLGHPEYPF</sequence>
<dbReference type="KEGG" id="foc:113214979"/>
<evidence type="ECO:0000256" key="2">
    <source>
        <dbReference type="ARBA" id="ARBA00022857"/>
    </source>
</evidence>
<dbReference type="FunFam" id="3.20.20.100:FF:000006">
    <property type="entry name" value="Aldo-keto reductase family 1 member A1"/>
    <property type="match status" value="1"/>
</dbReference>
<evidence type="ECO:0000256" key="1">
    <source>
        <dbReference type="ARBA" id="ARBA00007905"/>
    </source>
</evidence>
<proteinExistence type="inferred from homology"/>
<dbReference type="PIRSF" id="PIRSF000097">
    <property type="entry name" value="AKR"/>
    <property type="match status" value="1"/>
</dbReference>
<evidence type="ECO:0000256" key="6">
    <source>
        <dbReference type="PIRSR" id="PIRSR000097-3"/>
    </source>
</evidence>
<name>A0A6J1TAI7_FRAOC</name>
<evidence type="ECO:0000313" key="9">
    <source>
        <dbReference type="RefSeq" id="XP_026290298.2"/>
    </source>
</evidence>
<dbReference type="InterPro" id="IPR020471">
    <property type="entry name" value="AKR"/>
</dbReference>
<evidence type="ECO:0000256" key="4">
    <source>
        <dbReference type="PIRSR" id="PIRSR000097-1"/>
    </source>
</evidence>
<dbReference type="OrthoDB" id="416253at2759"/>
<feature type="domain" description="NADP-dependent oxidoreductase" evidence="7">
    <location>
        <begin position="21"/>
        <end position="305"/>
    </location>
</feature>
<dbReference type="PROSITE" id="PS00063">
    <property type="entry name" value="ALDOKETO_REDUCTASE_3"/>
    <property type="match status" value="1"/>
</dbReference>
<dbReference type="CDD" id="cd19116">
    <property type="entry name" value="AKR_AKR2E1-5"/>
    <property type="match status" value="1"/>
</dbReference>
<reference evidence="9" key="1">
    <citation type="submission" date="2025-08" db="UniProtKB">
        <authorList>
            <consortium name="RefSeq"/>
        </authorList>
    </citation>
    <scope>IDENTIFICATION</scope>
    <source>
        <tissue evidence="9">Whole organism</tissue>
    </source>
</reference>
<evidence type="ECO:0000313" key="8">
    <source>
        <dbReference type="Proteomes" id="UP000504606"/>
    </source>
</evidence>
<dbReference type="SUPFAM" id="SSF51430">
    <property type="entry name" value="NAD(P)-linked oxidoreductase"/>
    <property type="match status" value="1"/>
</dbReference>
<dbReference type="PANTHER" id="PTHR11732">
    <property type="entry name" value="ALDO/KETO REDUCTASE"/>
    <property type="match status" value="1"/>
</dbReference>
<feature type="site" description="Lowers pKa of active site Tyr" evidence="6">
    <location>
        <position position="92"/>
    </location>
</feature>
<evidence type="ECO:0000256" key="5">
    <source>
        <dbReference type="PIRSR" id="PIRSR000097-2"/>
    </source>
</evidence>
<dbReference type="PROSITE" id="PS00798">
    <property type="entry name" value="ALDOKETO_REDUCTASE_1"/>
    <property type="match status" value="1"/>
</dbReference>
<accession>A0A6J1TAI7</accession>
<evidence type="ECO:0000256" key="3">
    <source>
        <dbReference type="ARBA" id="ARBA00023002"/>
    </source>
</evidence>
<dbReference type="RefSeq" id="XP_026290298.2">
    <property type="nucleotide sequence ID" value="XM_026434513.2"/>
</dbReference>
<dbReference type="Proteomes" id="UP000504606">
    <property type="component" value="Unplaced"/>
</dbReference>
<dbReference type="GeneID" id="113214979"/>
<dbReference type="InterPro" id="IPR036812">
    <property type="entry name" value="NAD(P)_OxRdtase_dom_sf"/>
</dbReference>
<comment type="similarity">
    <text evidence="1">Belongs to the aldo/keto reductase family.</text>
</comment>
<evidence type="ECO:0000259" key="7">
    <source>
        <dbReference type="Pfam" id="PF00248"/>
    </source>
</evidence>
<keyword evidence="3" id="KW-0560">Oxidoreductase</keyword>
<dbReference type="Pfam" id="PF00248">
    <property type="entry name" value="Aldo_ket_red"/>
    <property type="match status" value="1"/>
</dbReference>
<gene>
    <name evidence="9" type="primary">LOC113214979</name>
</gene>
<feature type="binding site" evidence="5">
    <location>
        <position position="125"/>
    </location>
    <ligand>
        <name>substrate</name>
    </ligand>
</feature>
<dbReference type="PRINTS" id="PR00069">
    <property type="entry name" value="ALDKETRDTASE"/>
</dbReference>
<dbReference type="InterPro" id="IPR018170">
    <property type="entry name" value="Aldo/ket_reductase_CS"/>
</dbReference>
<dbReference type="GO" id="GO:0016491">
    <property type="term" value="F:oxidoreductase activity"/>
    <property type="evidence" value="ECO:0007669"/>
    <property type="project" value="UniProtKB-KW"/>
</dbReference>
<dbReference type="InterPro" id="IPR044488">
    <property type="entry name" value="AKR2E"/>
</dbReference>